<dbReference type="InterPro" id="IPR036188">
    <property type="entry name" value="FAD/NAD-bd_sf"/>
</dbReference>
<dbReference type="PANTHER" id="PTHR23023">
    <property type="entry name" value="DIMETHYLANILINE MONOOXYGENASE"/>
    <property type="match status" value="1"/>
</dbReference>
<comment type="similarity">
    <text evidence="2">Belongs to the FAD-binding monooxygenase family.</text>
</comment>
<sequence>MTTTDRGGLPRSVRVDGDRLVVSREKRLSIQRPTTAVIGAGISGLTTGKMLTDYGIPYTCFETSDRVGGNWAFGNPNGHSSAYRSLHIDNSKKICRFFDFPIPEEYPDFCHHSQIKAYLDSYADTFGLRERIEFENGVVHAERRAGGGWDITDQRGDVRSFDALVVGNGHHWNPRYPDFPGTFDGVVIHSHYYVDPLSPLELHGKRILVVGFGNSAVDIASELSSKSTRNKVTLSTRSGGWIVPKYFLGRPIDEFAGRNARLPKALQRVIIRNFPKIAAGDPVKYGLPKPDHYYGESHGTMSSELYLRLGSGDLIPKPNIARLDGSTVHFADGTSDDFDVIIYATGYNITFPFFDPEFISAPENKFPLYKRMLRPDIDDLVFVGFAQPIPTLFPFVECQSRLVAAYLAGTYRPPAPDEMERIIVEDEKLHRGHYIDRPRHTQQIDYYVYEHQMRTEELASGWERARREGPVKLEGRASDSLSAAV</sequence>
<organism evidence="7 8">
    <name type="scientific">Amycolatopsis pigmentata</name>
    <dbReference type="NCBI Taxonomy" id="450801"/>
    <lineage>
        <taxon>Bacteria</taxon>
        <taxon>Bacillati</taxon>
        <taxon>Actinomycetota</taxon>
        <taxon>Actinomycetes</taxon>
        <taxon>Pseudonocardiales</taxon>
        <taxon>Pseudonocardiaceae</taxon>
        <taxon>Amycolatopsis</taxon>
    </lineage>
</organism>
<dbReference type="Proteomes" id="UP001597417">
    <property type="component" value="Unassembled WGS sequence"/>
</dbReference>
<gene>
    <name evidence="7" type="ORF">ACFSXZ_40575</name>
</gene>
<dbReference type="InterPro" id="IPR000960">
    <property type="entry name" value="Flavin_mOase"/>
</dbReference>
<evidence type="ECO:0000256" key="3">
    <source>
        <dbReference type="ARBA" id="ARBA00022630"/>
    </source>
</evidence>
<keyword evidence="7" id="KW-0503">Monooxygenase</keyword>
<dbReference type="EC" id="1.14.13.-" evidence="7"/>
<keyword evidence="3" id="KW-0285">Flavoprotein</keyword>
<dbReference type="PIRSF" id="PIRSF000332">
    <property type="entry name" value="FMO"/>
    <property type="match status" value="1"/>
</dbReference>
<keyword evidence="5" id="KW-0521">NADP</keyword>
<evidence type="ECO:0000256" key="2">
    <source>
        <dbReference type="ARBA" id="ARBA00010139"/>
    </source>
</evidence>
<dbReference type="GO" id="GO:0004497">
    <property type="term" value="F:monooxygenase activity"/>
    <property type="evidence" value="ECO:0007669"/>
    <property type="project" value="UniProtKB-KW"/>
</dbReference>
<evidence type="ECO:0000313" key="8">
    <source>
        <dbReference type="Proteomes" id="UP001597417"/>
    </source>
</evidence>
<dbReference type="RefSeq" id="WP_378271814.1">
    <property type="nucleotide sequence ID" value="NZ_JBHUKR010000029.1"/>
</dbReference>
<keyword evidence="6 7" id="KW-0560">Oxidoreductase</keyword>
<dbReference type="SUPFAM" id="SSF51905">
    <property type="entry name" value="FAD/NAD(P)-binding domain"/>
    <property type="match status" value="2"/>
</dbReference>
<dbReference type="EMBL" id="JBHUKR010000029">
    <property type="protein sequence ID" value="MFD2422637.1"/>
    <property type="molecule type" value="Genomic_DNA"/>
</dbReference>
<accession>A0ABW5G6W1</accession>
<evidence type="ECO:0000256" key="4">
    <source>
        <dbReference type="ARBA" id="ARBA00022827"/>
    </source>
</evidence>
<comment type="caution">
    <text evidence="7">The sequence shown here is derived from an EMBL/GenBank/DDBJ whole genome shotgun (WGS) entry which is preliminary data.</text>
</comment>
<keyword evidence="8" id="KW-1185">Reference proteome</keyword>
<reference evidence="8" key="1">
    <citation type="journal article" date="2019" name="Int. J. Syst. Evol. Microbiol.">
        <title>The Global Catalogue of Microorganisms (GCM) 10K type strain sequencing project: providing services to taxonomists for standard genome sequencing and annotation.</title>
        <authorList>
            <consortium name="The Broad Institute Genomics Platform"/>
            <consortium name="The Broad Institute Genome Sequencing Center for Infectious Disease"/>
            <person name="Wu L."/>
            <person name="Ma J."/>
        </authorList>
    </citation>
    <scope>NUCLEOTIDE SEQUENCE [LARGE SCALE GENOMIC DNA]</scope>
    <source>
        <strain evidence="8">CGMCC 4.7645</strain>
    </source>
</reference>
<evidence type="ECO:0000313" key="7">
    <source>
        <dbReference type="EMBL" id="MFD2422637.1"/>
    </source>
</evidence>
<dbReference type="Gene3D" id="3.50.50.60">
    <property type="entry name" value="FAD/NAD(P)-binding domain"/>
    <property type="match status" value="1"/>
</dbReference>
<evidence type="ECO:0000256" key="6">
    <source>
        <dbReference type="ARBA" id="ARBA00023002"/>
    </source>
</evidence>
<keyword evidence="4" id="KW-0274">FAD</keyword>
<protein>
    <submittedName>
        <fullName evidence="7">Flavin-containing monooxygenase</fullName>
        <ecNumber evidence="7">1.14.13.-</ecNumber>
    </submittedName>
</protein>
<dbReference type="PRINTS" id="PR00370">
    <property type="entry name" value="FMOXYGENASE"/>
</dbReference>
<name>A0ABW5G6W1_9PSEU</name>
<dbReference type="Pfam" id="PF00743">
    <property type="entry name" value="FMO-like"/>
    <property type="match status" value="1"/>
</dbReference>
<dbReference type="InterPro" id="IPR050346">
    <property type="entry name" value="FMO-like"/>
</dbReference>
<evidence type="ECO:0000256" key="5">
    <source>
        <dbReference type="ARBA" id="ARBA00022857"/>
    </source>
</evidence>
<comment type="similarity">
    <text evidence="1">Belongs to the FMO family.</text>
</comment>
<proteinExistence type="inferred from homology"/>
<evidence type="ECO:0000256" key="1">
    <source>
        <dbReference type="ARBA" id="ARBA00009183"/>
    </source>
</evidence>
<dbReference type="InterPro" id="IPR020946">
    <property type="entry name" value="Flavin_mOase-like"/>
</dbReference>